<dbReference type="Gene3D" id="6.20.350.10">
    <property type="match status" value="2"/>
</dbReference>
<dbReference type="PANTHER" id="PTHR43833:SF9">
    <property type="entry name" value="POTASSIUM CHANNEL PROTEIN YUGO-RELATED"/>
    <property type="match status" value="1"/>
</dbReference>
<dbReference type="PANTHER" id="PTHR43833">
    <property type="entry name" value="POTASSIUM CHANNEL PROTEIN 2-RELATED-RELATED"/>
    <property type="match status" value="1"/>
</dbReference>
<comment type="caution">
    <text evidence="4">The sequence shown here is derived from an EMBL/GenBank/DDBJ whole genome shotgun (WGS) entry which is preliminary data.</text>
</comment>
<feature type="domain" description="RCK N-terminal" evidence="3">
    <location>
        <begin position="174"/>
        <end position="282"/>
    </location>
</feature>
<evidence type="ECO:0000313" key="5">
    <source>
        <dbReference type="Proteomes" id="UP000292274"/>
    </source>
</evidence>
<name>A0A4R0GS62_9ACTN</name>
<organism evidence="4 5">
    <name type="scientific">Micromonospora zingiberis</name>
    <dbReference type="NCBI Taxonomy" id="2053011"/>
    <lineage>
        <taxon>Bacteria</taxon>
        <taxon>Bacillati</taxon>
        <taxon>Actinomycetota</taxon>
        <taxon>Actinomycetes</taxon>
        <taxon>Micromonosporales</taxon>
        <taxon>Micromonosporaceae</taxon>
        <taxon>Micromonospora</taxon>
    </lineage>
</organism>
<keyword evidence="5" id="KW-1185">Reference proteome</keyword>
<dbReference type="EMBL" id="SJJR01000001">
    <property type="protein sequence ID" value="TCC00517.1"/>
    <property type="molecule type" value="Genomic_DNA"/>
</dbReference>
<sequence>MGLTCKKEPIGGHAGRLRDRLRPIPLAHGSNPVAAPRTGAVPPGRFACTRPSGGGHRFMTYPASGFGRPSAWWLRAVFGVIGVVALVLGYLGFDRLRTVRPEAIHDSYDVLYYALQLFVLSAEPFEEPGPYPWQLQVARFVAPLFTLLAVAEAARLLLAAEIRRLRARRASGHVLVCGDSQFAQMLADRLFADGERVVVVRSEPFGPLEYRRRRYLGVIGDPTSVEVLRGAGLPRAHTIYACTHDDDLNHAIANTASRLIQDRRHPPRVYVQVHDPEMCLSLQARRLGAAGSSRLRLDYFHVDDIAARALHRHHPLRPARGRATTVLIAGNGSFRRALLVETVRHWRAQHTRPDLAGTPLRVDLVAPDASAELALVSARYPFLSTVCRVTAYDLDIDGLTGLAQFAAGGYDRIYLCGPDEDSGLQFALDTPALWQGTRSSVFVPVYRQAALAAAFHGDSRHDLLDEVHGKLCLYPVLTHACEARLIAEDLTERLAQQIHERYLHARQRAGVRLGDAPAMVDWSRLPESLRRANRSHVQDIAAKLLNLGCVVAPRHGHTGDASAAGQAIADRIEQLARLEHERWCRERRAEGWTYGDPRDDVRQRHPELRPWDDLTPAVQEQNREEIRALPDVLSDSGFELIRLTAAVPAQRPGAADGR</sequence>
<feature type="transmembrane region" description="Helical" evidence="1">
    <location>
        <begin position="72"/>
        <end position="91"/>
    </location>
</feature>
<keyword evidence="1" id="KW-0812">Transmembrane</keyword>
<dbReference type="SUPFAM" id="SSF51735">
    <property type="entry name" value="NAD(P)-binding Rossmann-fold domains"/>
    <property type="match status" value="1"/>
</dbReference>
<dbReference type="GO" id="GO:0006813">
    <property type="term" value="P:potassium ion transport"/>
    <property type="evidence" value="ECO:0007669"/>
    <property type="project" value="InterPro"/>
</dbReference>
<dbReference type="Proteomes" id="UP000292274">
    <property type="component" value="Unassembled WGS sequence"/>
</dbReference>
<evidence type="ECO:0000259" key="3">
    <source>
        <dbReference type="Pfam" id="PF02254"/>
    </source>
</evidence>
<dbReference type="InterPro" id="IPR036291">
    <property type="entry name" value="NAD(P)-bd_dom_sf"/>
</dbReference>
<evidence type="ECO:0000259" key="2">
    <source>
        <dbReference type="Pfam" id="PF02026"/>
    </source>
</evidence>
<keyword evidence="1" id="KW-0472">Membrane</keyword>
<gene>
    <name evidence="4" type="ORF">E0H26_02200</name>
</gene>
<feature type="domain" description="Ryanodine receptor Ryr" evidence="2">
    <location>
        <begin position="570"/>
        <end position="639"/>
    </location>
</feature>
<evidence type="ECO:0000313" key="4">
    <source>
        <dbReference type="EMBL" id="TCC00517.1"/>
    </source>
</evidence>
<dbReference type="InterPro" id="IPR050721">
    <property type="entry name" value="Trk_Ktr_HKT_K-transport"/>
</dbReference>
<reference evidence="4 5" key="1">
    <citation type="submission" date="2019-02" db="EMBL/GenBank/DDBJ databases">
        <title>Jishengella sp. nov., isolated from a root of Zingiber montanum.</title>
        <authorList>
            <person name="Kuncharoen N."/>
            <person name="Kudo T."/>
            <person name="Masahiro Y."/>
            <person name="Ohkuma M."/>
            <person name="Tanasupawat S."/>
        </authorList>
    </citation>
    <scope>NUCLEOTIDE SEQUENCE [LARGE SCALE GENOMIC DNA]</scope>
    <source>
        <strain evidence="4 5">PLAI 1-1</strain>
    </source>
</reference>
<evidence type="ECO:0000256" key="1">
    <source>
        <dbReference type="SAM" id="Phobius"/>
    </source>
</evidence>
<dbReference type="OrthoDB" id="4228364at2"/>
<proteinExistence type="predicted"/>
<dbReference type="Pfam" id="PF02254">
    <property type="entry name" value="TrkA_N"/>
    <property type="match status" value="1"/>
</dbReference>
<protein>
    <submittedName>
        <fullName evidence="4">Uncharacterized protein</fullName>
    </submittedName>
</protein>
<dbReference type="AlphaFoldDB" id="A0A4R0GS62"/>
<accession>A0A4R0GS62</accession>
<dbReference type="InterPro" id="IPR003148">
    <property type="entry name" value="RCK_N"/>
</dbReference>
<keyword evidence="1" id="KW-1133">Transmembrane helix</keyword>
<dbReference type="InterPro" id="IPR003032">
    <property type="entry name" value="Ryanodine_rcpt"/>
</dbReference>
<dbReference type="Gene3D" id="3.40.50.720">
    <property type="entry name" value="NAD(P)-binding Rossmann-like Domain"/>
    <property type="match status" value="1"/>
</dbReference>
<dbReference type="Pfam" id="PF02026">
    <property type="entry name" value="RyR"/>
    <property type="match status" value="1"/>
</dbReference>